<comment type="subcellular location">
    <subcellularLocation>
        <location evidence="1">Nucleus</location>
    </subcellularLocation>
</comment>
<evidence type="ECO:0000256" key="4">
    <source>
        <dbReference type="ARBA" id="ARBA00022801"/>
    </source>
</evidence>
<dbReference type="GO" id="GO:0006334">
    <property type="term" value="P:nucleosome assembly"/>
    <property type="evidence" value="ECO:0007669"/>
    <property type="project" value="TreeGrafter"/>
</dbReference>
<dbReference type="FunFam" id="3.40.50.300:FF:000061">
    <property type="entry name" value="ATPase family, AAA domain-containing 2"/>
    <property type="match status" value="1"/>
</dbReference>
<dbReference type="InterPro" id="IPR003959">
    <property type="entry name" value="ATPase_AAA_core"/>
</dbReference>
<dbReference type="GO" id="GO:0042393">
    <property type="term" value="F:histone binding"/>
    <property type="evidence" value="ECO:0007669"/>
    <property type="project" value="TreeGrafter"/>
</dbReference>
<dbReference type="GO" id="GO:0003682">
    <property type="term" value="F:chromatin binding"/>
    <property type="evidence" value="ECO:0007669"/>
    <property type="project" value="TreeGrafter"/>
</dbReference>
<dbReference type="GO" id="GO:0045815">
    <property type="term" value="P:transcription initiation-coupled chromatin remodeling"/>
    <property type="evidence" value="ECO:0007669"/>
    <property type="project" value="TreeGrafter"/>
</dbReference>
<evidence type="ECO:0000256" key="6">
    <source>
        <dbReference type="ARBA" id="ARBA00023117"/>
    </source>
</evidence>
<keyword evidence="4" id="KW-0378">Hydrolase</keyword>
<evidence type="ECO:0000313" key="10">
    <source>
        <dbReference type="EMBL" id="KAJ3475928.1"/>
    </source>
</evidence>
<feature type="compositionally biased region" description="Polar residues" evidence="8">
    <location>
        <begin position="50"/>
        <end position="65"/>
    </location>
</feature>
<dbReference type="InterPro" id="IPR003960">
    <property type="entry name" value="ATPase_AAA_CS"/>
</dbReference>
<dbReference type="InterPro" id="IPR027417">
    <property type="entry name" value="P-loop_NTPase"/>
</dbReference>
<name>A0AAD5URL9_9APHY</name>
<comment type="similarity">
    <text evidence="2">Belongs to the AAA ATPase family.</text>
</comment>
<evidence type="ECO:0000313" key="11">
    <source>
        <dbReference type="Proteomes" id="UP001212997"/>
    </source>
</evidence>
<dbReference type="GO" id="GO:0016887">
    <property type="term" value="F:ATP hydrolysis activity"/>
    <property type="evidence" value="ECO:0007669"/>
    <property type="project" value="InterPro"/>
</dbReference>
<reference evidence="10" key="1">
    <citation type="submission" date="2022-07" db="EMBL/GenBank/DDBJ databases">
        <title>Genome Sequence of Physisporinus lineatus.</title>
        <authorList>
            <person name="Buettner E."/>
        </authorList>
    </citation>
    <scope>NUCLEOTIDE SEQUENCE</scope>
    <source>
        <strain evidence="10">VT162</strain>
    </source>
</reference>
<dbReference type="SUPFAM" id="SSF52540">
    <property type="entry name" value="P-loop containing nucleoside triphosphate hydrolases"/>
    <property type="match status" value="2"/>
</dbReference>
<dbReference type="Gene3D" id="1.10.8.60">
    <property type="match status" value="1"/>
</dbReference>
<dbReference type="SMART" id="SM00382">
    <property type="entry name" value="AAA"/>
    <property type="match status" value="1"/>
</dbReference>
<organism evidence="10 11">
    <name type="scientific">Meripilus lineatus</name>
    <dbReference type="NCBI Taxonomy" id="2056292"/>
    <lineage>
        <taxon>Eukaryota</taxon>
        <taxon>Fungi</taxon>
        <taxon>Dikarya</taxon>
        <taxon>Basidiomycota</taxon>
        <taxon>Agaricomycotina</taxon>
        <taxon>Agaricomycetes</taxon>
        <taxon>Polyporales</taxon>
        <taxon>Meripilaceae</taxon>
        <taxon>Meripilus</taxon>
    </lineage>
</organism>
<keyword evidence="3" id="KW-0547">Nucleotide-binding</keyword>
<evidence type="ECO:0000256" key="8">
    <source>
        <dbReference type="SAM" id="MobiDB-lite"/>
    </source>
</evidence>
<dbReference type="PANTHER" id="PTHR23069:SF0">
    <property type="entry name" value="TAT-BINDING HOMOLOG 7"/>
    <property type="match status" value="1"/>
</dbReference>
<keyword evidence="6" id="KW-0103">Bromodomain</keyword>
<proteinExistence type="inferred from homology"/>
<evidence type="ECO:0000256" key="2">
    <source>
        <dbReference type="ARBA" id="ARBA00006914"/>
    </source>
</evidence>
<comment type="caution">
    <text evidence="10">The sequence shown here is derived from an EMBL/GenBank/DDBJ whole genome shotgun (WGS) entry which is preliminary data.</text>
</comment>
<gene>
    <name evidence="10" type="ORF">NLI96_g11508</name>
</gene>
<evidence type="ECO:0000256" key="3">
    <source>
        <dbReference type="ARBA" id="ARBA00022741"/>
    </source>
</evidence>
<feature type="region of interest" description="Disordered" evidence="8">
    <location>
        <begin position="29"/>
        <end position="355"/>
    </location>
</feature>
<dbReference type="Proteomes" id="UP001212997">
    <property type="component" value="Unassembled WGS sequence"/>
</dbReference>
<keyword evidence="7" id="KW-0539">Nucleus</keyword>
<feature type="domain" description="AAA+ ATPase" evidence="9">
    <location>
        <begin position="444"/>
        <end position="585"/>
    </location>
</feature>
<evidence type="ECO:0000256" key="5">
    <source>
        <dbReference type="ARBA" id="ARBA00022840"/>
    </source>
</evidence>
<dbReference type="Pfam" id="PF17862">
    <property type="entry name" value="AAA_lid_3"/>
    <property type="match status" value="1"/>
</dbReference>
<dbReference type="GO" id="GO:0006337">
    <property type="term" value="P:nucleosome disassembly"/>
    <property type="evidence" value="ECO:0007669"/>
    <property type="project" value="TreeGrafter"/>
</dbReference>
<dbReference type="InterPro" id="IPR003593">
    <property type="entry name" value="AAA+_ATPase"/>
</dbReference>
<feature type="compositionally biased region" description="Basic residues" evidence="8">
    <location>
        <begin position="192"/>
        <end position="210"/>
    </location>
</feature>
<dbReference type="Gene3D" id="3.40.50.300">
    <property type="entry name" value="P-loop containing nucleotide triphosphate hydrolases"/>
    <property type="match status" value="2"/>
</dbReference>
<evidence type="ECO:0000256" key="1">
    <source>
        <dbReference type="ARBA" id="ARBA00004123"/>
    </source>
</evidence>
<dbReference type="Pfam" id="PF00004">
    <property type="entry name" value="AAA"/>
    <property type="match status" value="1"/>
</dbReference>
<dbReference type="InterPro" id="IPR045199">
    <property type="entry name" value="ATAD2-like"/>
</dbReference>
<evidence type="ECO:0000259" key="9">
    <source>
        <dbReference type="SMART" id="SM00382"/>
    </source>
</evidence>
<dbReference type="EMBL" id="JANAWD010000777">
    <property type="protein sequence ID" value="KAJ3475928.1"/>
    <property type="molecule type" value="Genomic_DNA"/>
</dbReference>
<keyword evidence="11" id="KW-1185">Reference proteome</keyword>
<dbReference type="GO" id="GO:0005524">
    <property type="term" value="F:ATP binding"/>
    <property type="evidence" value="ECO:0007669"/>
    <property type="project" value="UniProtKB-KW"/>
</dbReference>
<evidence type="ECO:0000256" key="7">
    <source>
        <dbReference type="ARBA" id="ARBA00023242"/>
    </source>
</evidence>
<dbReference type="PROSITE" id="PS00674">
    <property type="entry name" value="AAA"/>
    <property type="match status" value="1"/>
</dbReference>
<protein>
    <recommendedName>
        <fullName evidence="9">AAA+ ATPase domain-containing protein</fullName>
    </recommendedName>
</protein>
<feature type="region of interest" description="Disordered" evidence="8">
    <location>
        <begin position="1136"/>
        <end position="1245"/>
    </location>
</feature>
<keyword evidence="5" id="KW-0067">ATP-binding</keyword>
<dbReference type="InterPro" id="IPR036427">
    <property type="entry name" value="Bromodomain-like_sf"/>
</dbReference>
<dbReference type="InterPro" id="IPR041569">
    <property type="entry name" value="AAA_lid_3"/>
</dbReference>
<feature type="compositionally biased region" description="Low complexity" evidence="8">
    <location>
        <begin position="224"/>
        <end position="247"/>
    </location>
</feature>
<dbReference type="GO" id="GO:0005634">
    <property type="term" value="C:nucleus"/>
    <property type="evidence" value="ECO:0007669"/>
    <property type="project" value="UniProtKB-SubCell"/>
</dbReference>
<sequence length="1282" mass="140686">MQPEAHDLFSDKTTDILVPNRVPSLWVFPSEPPSLPDPQNTKVSLAMAPSTRSATRNKPRSNSGSVYHESDNSMDVDQQPTEVPLPEPKEEFTTSRGRKTRKLVYAESSSSSDVAPEDENAEQTVNIEPTKPDKNGEVEEEEDHMKTRYQLRNRNRIVDSDEDAPPTGHATRSRTKHNKLQDAVNGTAGGRLSRRGGTRQSKRTKSRKIRQTAQEQHDDDIYVDDNSSTGSADADGSLDDGVGTSSDIDLEDPPPDPAADSSHEDAQDGRTYSLRQRAKINYAIPPPLEEMSAPPRGKAASNRVNGRNGLANGRRAKPPGWSASGAELSRWMGGLPGDDSDSDYGGRNPRRPFGVGGSAGGGVLAGGAGSSGMLPADLAAAAGTPSNLGKVGATSLADTDPLGVNQSVTFDEVGGLDDHINSLKEMTLLPLLYPEVFQQFGLTPPRGVLFHGPPGTGKTLLARALAASCRSNGRGISFFMRKGADCLSKWVGEAERQLRLLFEEARNQQPSIIFFDEIDGLAPVRSSKQDQIHASIVSTLLALMDGMDGRGQVIVIGATNRPDAIDPALRRPGRFDREFYFPLPNLPARERILTIMTRKWAGWEAPDGGEKVKGLAEMTKGYGGADLRALCTEAALNAIQRRYPQIYKSSDRLLLSPETIKVQLRDFMIAIQSGRLVNSNCAYLNSSIIRRMVPSSARATAPPTTPLPVQLVPLLEDAVTTVKDAISRVVSTGKKRTALEEAEWEEDSEEGALKREMALQAMEVLRVYRPRVVLHGAPGMGQRYVAEAALHSLDGFHIHGFDLVHILSDSTRTPEATVVQFFTEAKRHKPSVIYIPSLLGWCAALSETTRSTMFALLDGLAPTDPILLLAYIDGPFSSLPVDVRSWFGTRHNRVQIASPTPQARERFFEDLLRNIRMPPNHFPDSVGRRKRVLEELPLAPPLEPPAPTAAELELQAESDQRVITQLKYNLGNILTELKRKYKRFTKSAADEYGLGPAAFFGFVPIPPEPVQAVEPALDAAVQPGDQQEPAQPAEEVAPTGMNEEGIQLQVQVQPQLFDMDLERMHIELYRSKYLTPRDFLDDIGKIVHNASIMVEADTDRLFRAQALFTAAEVSTQNFDAQFRLDCERMAIRERKRREEYRKSKGKARAVDGPTPSSEVYPPGTRRSARHNGQEPEIAITDPVQLERRLKRQRSTERATESVDEGDEESRNAKRTRTSSAEPDVVAVTSTGTSGPVEPVHQSPRPQVVRFADEVEATFTVPSDPTQETVGLEIARELASKPS</sequence>
<accession>A0AAD5URL9</accession>
<dbReference type="PANTHER" id="PTHR23069">
    <property type="entry name" value="AAA DOMAIN-CONTAINING"/>
    <property type="match status" value="1"/>
</dbReference>
<dbReference type="FunFam" id="3.40.50.300:FF:001218">
    <property type="entry name" value="AAA family ATPase, putative"/>
    <property type="match status" value="1"/>
</dbReference>
<dbReference type="SUPFAM" id="SSF47370">
    <property type="entry name" value="Bromodomain"/>
    <property type="match status" value="1"/>
</dbReference>